<keyword evidence="3" id="KW-1185">Reference proteome</keyword>
<dbReference type="InterPro" id="IPR036237">
    <property type="entry name" value="Xyl_isomerase-like_sf"/>
</dbReference>
<dbReference type="AlphaFoldDB" id="F4L7E4"/>
<reference evidence="2 3" key="1">
    <citation type="journal article" date="2011" name="Stand. Genomic Sci.">
        <title>Complete genome sequence of Haliscomenobacter hydrossis type strain (O).</title>
        <authorList>
            <consortium name="US DOE Joint Genome Institute (JGI-PGF)"/>
            <person name="Daligault H."/>
            <person name="Lapidus A."/>
            <person name="Zeytun A."/>
            <person name="Nolan M."/>
            <person name="Lucas S."/>
            <person name="Del Rio T.G."/>
            <person name="Tice H."/>
            <person name="Cheng J.F."/>
            <person name="Tapia R."/>
            <person name="Han C."/>
            <person name="Goodwin L."/>
            <person name="Pitluck S."/>
            <person name="Liolios K."/>
            <person name="Pagani I."/>
            <person name="Ivanova N."/>
            <person name="Huntemann M."/>
            <person name="Mavromatis K."/>
            <person name="Mikhailova N."/>
            <person name="Pati A."/>
            <person name="Chen A."/>
            <person name="Palaniappan K."/>
            <person name="Land M."/>
            <person name="Hauser L."/>
            <person name="Brambilla E.M."/>
            <person name="Rohde M."/>
            <person name="Verbarg S."/>
            <person name="Goker M."/>
            <person name="Bristow J."/>
            <person name="Eisen J.A."/>
            <person name="Markowitz V."/>
            <person name="Hugenholtz P."/>
            <person name="Kyrpides N.C."/>
            <person name="Klenk H.P."/>
            <person name="Woyke T."/>
        </authorList>
    </citation>
    <scope>NUCLEOTIDE SEQUENCE [LARGE SCALE GENOMIC DNA]</scope>
    <source>
        <strain evidence="3">ATCC 27775 / DSM 1100 / LMG 10767 / O</strain>
    </source>
</reference>
<dbReference type="Gene3D" id="3.20.20.150">
    <property type="entry name" value="Divalent-metal-dependent TIM barrel enzymes"/>
    <property type="match status" value="1"/>
</dbReference>
<dbReference type="Proteomes" id="UP000008461">
    <property type="component" value="Chromosome"/>
</dbReference>
<organism evidence="2 3">
    <name type="scientific">Haliscomenobacter hydrossis (strain ATCC 27775 / DSM 1100 / LMG 10767 / O)</name>
    <dbReference type="NCBI Taxonomy" id="760192"/>
    <lineage>
        <taxon>Bacteria</taxon>
        <taxon>Pseudomonadati</taxon>
        <taxon>Bacteroidota</taxon>
        <taxon>Saprospiria</taxon>
        <taxon>Saprospirales</taxon>
        <taxon>Haliscomenobacteraceae</taxon>
        <taxon>Haliscomenobacter</taxon>
    </lineage>
</organism>
<gene>
    <name evidence="2" type="ordered locus">Halhy_6305</name>
</gene>
<dbReference type="eggNOG" id="COG1082">
    <property type="taxonomic scope" value="Bacteria"/>
</dbReference>
<protein>
    <submittedName>
        <fullName evidence="2">Xylose isomerase domain-containing protein TIM barrel</fullName>
    </submittedName>
</protein>
<keyword evidence="2" id="KW-0413">Isomerase</keyword>
<dbReference type="PANTHER" id="PTHR12110:SF21">
    <property type="entry name" value="XYLOSE ISOMERASE-LIKE TIM BARREL DOMAIN-CONTAINING PROTEIN"/>
    <property type="match status" value="1"/>
</dbReference>
<dbReference type="InterPro" id="IPR013022">
    <property type="entry name" value="Xyl_isomerase-like_TIM-brl"/>
</dbReference>
<dbReference type="HOGENOM" id="CLU_061796_2_0_10"/>
<name>F4L7E4_HALH1</name>
<dbReference type="InterPro" id="IPR050312">
    <property type="entry name" value="IolE/XylAMocC-like"/>
</dbReference>
<evidence type="ECO:0000259" key="1">
    <source>
        <dbReference type="Pfam" id="PF01261"/>
    </source>
</evidence>
<accession>F4L7E4</accession>
<dbReference type="GO" id="GO:0016853">
    <property type="term" value="F:isomerase activity"/>
    <property type="evidence" value="ECO:0007669"/>
    <property type="project" value="UniProtKB-KW"/>
</dbReference>
<dbReference type="PANTHER" id="PTHR12110">
    <property type="entry name" value="HYDROXYPYRUVATE ISOMERASE"/>
    <property type="match status" value="1"/>
</dbReference>
<dbReference type="Pfam" id="PF01261">
    <property type="entry name" value="AP_endonuc_2"/>
    <property type="match status" value="1"/>
</dbReference>
<dbReference type="KEGG" id="hhy:Halhy_6305"/>
<feature type="domain" description="Xylose isomerase-like TIM barrel" evidence="1">
    <location>
        <begin position="75"/>
        <end position="339"/>
    </location>
</feature>
<dbReference type="EMBL" id="CP002691">
    <property type="protein sequence ID" value="AEE54124.1"/>
    <property type="molecule type" value="Genomic_DNA"/>
</dbReference>
<dbReference type="SUPFAM" id="SSF51658">
    <property type="entry name" value="Xylose isomerase-like"/>
    <property type="match status" value="1"/>
</dbReference>
<evidence type="ECO:0000313" key="3">
    <source>
        <dbReference type="Proteomes" id="UP000008461"/>
    </source>
</evidence>
<proteinExistence type="predicted"/>
<dbReference type="STRING" id="760192.Halhy_6305"/>
<reference key="2">
    <citation type="submission" date="2011-04" db="EMBL/GenBank/DDBJ databases">
        <title>Complete sequence of chromosome of Haliscomenobacter hydrossis DSM 1100.</title>
        <authorList>
            <consortium name="US DOE Joint Genome Institute (JGI-PGF)"/>
            <person name="Lucas S."/>
            <person name="Han J."/>
            <person name="Lapidus A."/>
            <person name="Bruce D."/>
            <person name="Goodwin L."/>
            <person name="Pitluck S."/>
            <person name="Peters L."/>
            <person name="Kyrpides N."/>
            <person name="Mavromatis K."/>
            <person name="Ivanova N."/>
            <person name="Ovchinnikova G."/>
            <person name="Pagani I."/>
            <person name="Daligault H."/>
            <person name="Detter J.C."/>
            <person name="Han C."/>
            <person name="Land M."/>
            <person name="Hauser L."/>
            <person name="Markowitz V."/>
            <person name="Cheng J.-F."/>
            <person name="Hugenholtz P."/>
            <person name="Woyke T."/>
            <person name="Wu D."/>
            <person name="Verbarg S."/>
            <person name="Frueling A."/>
            <person name="Brambilla E."/>
            <person name="Klenk H.-P."/>
            <person name="Eisen J.A."/>
        </authorList>
    </citation>
    <scope>NUCLEOTIDE SEQUENCE</scope>
    <source>
        <strain>DSM 1100</strain>
    </source>
</reference>
<evidence type="ECO:0000313" key="2">
    <source>
        <dbReference type="EMBL" id="AEE54124.1"/>
    </source>
</evidence>
<sequence length="360" mass="40643">MIHLQISPWQVILSPSHFNSSDLFKSFNKACSILHYYSFPCILQYCFTAHLLKVMLDLGFVSAILAEHSFEEVMAYAAANGFTCVEIMCWPRNNSDARRYAGVSHIDVEALDAASISHIQAVQQQTGVYISGLGYYPNPLDADESQGAFFRAHIQKVIKAASALGIPVVNTFIGRDQFKNIPDNLKKFAQVWPEIIKTAEAYNVKIGIENCPMFFSNDEWPGGKNLAISPAVWGQMFELIPSRVFGLNYDPSHLVWQMMDPIRPIYDYKDRLHHIHLKDAKVYPDKLNRVGIMANPLEYHSPKLPGLGDVNWRQFFAALTDVRYRGPVCIEVEDKAYEGSAADVNSAILTARNYLRQFLG</sequence>